<gene>
    <name evidence="5" type="ORF">PVT68_05665</name>
</gene>
<proteinExistence type="inferred from homology"/>
<keyword evidence="3" id="KW-0560">Oxidoreductase</keyword>
<reference evidence="5 6" key="1">
    <citation type="submission" date="2023-02" db="EMBL/GenBank/DDBJ databases">
        <title>Description and genomic characterization of Microbulbifer bruguierae sp. nov., isolated from the sediment of mangrove plant Bruguiera sexangula.</title>
        <authorList>
            <person name="Long M."/>
        </authorList>
    </citation>
    <scope>NUCLEOTIDE SEQUENCE [LARGE SCALE GENOMIC DNA]</scope>
    <source>
        <strain evidence="5 6">H12</strain>
    </source>
</reference>
<evidence type="ECO:0000259" key="4">
    <source>
        <dbReference type="Pfam" id="PF00248"/>
    </source>
</evidence>
<protein>
    <submittedName>
        <fullName evidence="5">Aldo/keto reductase</fullName>
    </submittedName>
</protein>
<evidence type="ECO:0000256" key="1">
    <source>
        <dbReference type="ARBA" id="ARBA00007905"/>
    </source>
</evidence>
<name>A0ABY8NFT1_9GAMM</name>
<dbReference type="Proteomes" id="UP001236500">
    <property type="component" value="Chromosome"/>
</dbReference>
<evidence type="ECO:0000313" key="6">
    <source>
        <dbReference type="Proteomes" id="UP001236500"/>
    </source>
</evidence>
<keyword evidence="2" id="KW-0521">NADP</keyword>
<evidence type="ECO:0000256" key="3">
    <source>
        <dbReference type="ARBA" id="ARBA00023002"/>
    </source>
</evidence>
<dbReference type="PRINTS" id="PR00069">
    <property type="entry name" value="ALDKETRDTASE"/>
</dbReference>
<dbReference type="Pfam" id="PF00248">
    <property type="entry name" value="Aldo_ket_red"/>
    <property type="match status" value="1"/>
</dbReference>
<organism evidence="5 6">
    <name type="scientific">Microbulbifer bruguierae</name>
    <dbReference type="NCBI Taxonomy" id="3029061"/>
    <lineage>
        <taxon>Bacteria</taxon>
        <taxon>Pseudomonadati</taxon>
        <taxon>Pseudomonadota</taxon>
        <taxon>Gammaproteobacteria</taxon>
        <taxon>Cellvibrionales</taxon>
        <taxon>Microbulbiferaceae</taxon>
        <taxon>Microbulbifer</taxon>
    </lineage>
</organism>
<evidence type="ECO:0000313" key="5">
    <source>
        <dbReference type="EMBL" id="WGL17781.1"/>
    </source>
</evidence>
<dbReference type="SUPFAM" id="SSF51430">
    <property type="entry name" value="NAD(P)-linked oxidoreductase"/>
    <property type="match status" value="1"/>
</dbReference>
<dbReference type="PROSITE" id="PS00798">
    <property type="entry name" value="ALDOKETO_REDUCTASE_1"/>
    <property type="match status" value="1"/>
</dbReference>
<feature type="domain" description="NADP-dependent oxidoreductase" evidence="4">
    <location>
        <begin position="3"/>
        <end position="94"/>
    </location>
</feature>
<sequence>MLGIGTYLLSDKEVAEVLPEALKLGFRHIDTAQIYGNEAAAGAAIKVSGIPRDEISHMAKDWTTEFGKDDFLPSVEESLKKLDVDHVDLLLLHLATRESGARVIRPFLLRREFPPLIPQPALI</sequence>
<dbReference type="InterPro" id="IPR018170">
    <property type="entry name" value="Aldo/ket_reductase_CS"/>
</dbReference>
<accession>A0ABY8NFT1</accession>
<dbReference type="RefSeq" id="WP_280321685.1">
    <property type="nucleotide sequence ID" value="NZ_CP118605.1"/>
</dbReference>
<dbReference type="InterPro" id="IPR023210">
    <property type="entry name" value="NADP_OxRdtase_dom"/>
</dbReference>
<dbReference type="PANTHER" id="PTHR43827:SF3">
    <property type="entry name" value="NADP-DEPENDENT OXIDOREDUCTASE DOMAIN-CONTAINING PROTEIN"/>
    <property type="match status" value="1"/>
</dbReference>
<dbReference type="PANTHER" id="PTHR43827">
    <property type="entry name" value="2,5-DIKETO-D-GLUCONIC ACID REDUCTASE"/>
    <property type="match status" value="1"/>
</dbReference>
<evidence type="ECO:0000256" key="2">
    <source>
        <dbReference type="ARBA" id="ARBA00022857"/>
    </source>
</evidence>
<keyword evidence="6" id="KW-1185">Reference proteome</keyword>
<dbReference type="InterPro" id="IPR036812">
    <property type="entry name" value="NAD(P)_OxRdtase_dom_sf"/>
</dbReference>
<dbReference type="Gene3D" id="3.20.20.100">
    <property type="entry name" value="NADP-dependent oxidoreductase domain"/>
    <property type="match status" value="1"/>
</dbReference>
<dbReference type="EMBL" id="CP118605">
    <property type="protein sequence ID" value="WGL17781.1"/>
    <property type="molecule type" value="Genomic_DNA"/>
</dbReference>
<comment type="similarity">
    <text evidence="1">Belongs to the aldo/keto reductase family.</text>
</comment>
<dbReference type="InterPro" id="IPR020471">
    <property type="entry name" value="AKR"/>
</dbReference>